<feature type="chain" id="PRO_5046770584" evidence="2">
    <location>
        <begin position="20"/>
        <end position="1540"/>
    </location>
</feature>
<feature type="region of interest" description="Disordered" evidence="1">
    <location>
        <begin position="265"/>
        <end position="312"/>
    </location>
</feature>
<evidence type="ECO:0000256" key="1">
    <source>
        <dbReference type="SAM" id="MobiDB-lite"/>
    </source>
</evidence>
<feature type="compositionally biased region" description="Low complexity" evidence="1">
    <location>
        <begin position="158"/>
        <end position="171"/>
    </location>
</feature>
<evidence type="ECO:0000313" key="3">
    <source>
        <dbReference type="EMBL" id="GMI27630.1"/>
    </source>
</evidence>
<feature type="region of interest" description="Disordered" evidence="1">
    <location>
        <begin position="558"/>
        <end position="577"/>
    </location>
</feature>
<feature type="non-terminal residue" evidence="3">
    <location>
        <position position="1540"/>
    </location>
</feature>
<dbReference type="EMBL" id="BRYB01000318">
    <property type="protein sequence ID" value="GMI27630.1"/>
    <property type="molecule type" value="Genomic_DNA"/>
</dbReference>
<feature type="compositionally biased region" description="Pro residues" evidence="1">
    <location>
        <begin position="416"/>
        <end position="426"/>
    </location>
</feature>
<feature type="compositionally biased region" description="Acidic residues" evidence="1">
    <location>
        <begin position="558"/>
        <end position="575"/>
    </location>
</feature>
<protein>
    <submittedName>
        <fullName evidence="3">Uncharacterized protein</fullName>
    </submittedName>
</protein>
<feature type="signal peptide" evidence="2">
    <location>
        <begin position="1"/>
        <end position="19"/>
    </location>
</feature>
<proteinExistence type="predicted"/>
<feature type="region of interest" description="Disordered" evidence="1">
    <location>
        <begin position="412"/>
        <end position="433"/>
    </location>
</feature>
<comment type="caution">
    <text evidence="3">The sequence shown here is derived from an EMBL/GenBank/DDBJ whole genome shotgun (WGS) entry which is preliminary data.</text>
</comment>
<dbReference type="InterPro" id="IPR038902">
    <property type="entry name" value="INTS1"/>
</dbReference>
<evidence type="ECO:0000313" key="4">
    <source>
        <dbReference type="Proteomes" id="UP001165060"/>
    </source>
</evidence>
<dbReference type="PANTHER" id="PTHR21224:SF1">
    <property type="entry name" value="INTEGRATOR COMPLEX SUBUNIT 1"/>
    <property type="match status" value="1"/>
</dbReference>
<feature type="compositionally biased region" description="Low complexity" evidence="1">
    <location>
        <begin position="359"/>
        <end position="378"/>
    </location>
</feature>
<keyword evidence="2" id="KW-0732">Signal</keyword>
<sequence length="1540" mass="162961">MLSSHALPLLLSSPAVAPAARSLLLQVCKGVAPRDPPLRPDAVALGKIASLRLKAAHAQLYADAVTSLCRRYPSPTVARIFFHRCLRQELELACSPPAAGKEGEEGGSADLAILAQIFGCLPAKVAHEGFATALLLIASESSLLPDVSLATPDPPSEPYLDPASSPLLSSPPFAPPPPLTPKTEVHLHSLLRRAILALSSTFQLPLFASSLLKPPPSYPATPSAKYVSTLDKVARLLFVAVVQVEGSAPSNSDIQSKFKKAKPSLGRALSASGNSTKTPPVTPLSTPLSTPLPPPFSLDRSANPSPSLAPQPPVLQVRKLAFGWCRDVYLPALIEEGREGDVGHGAGYGSDSDSDSDGEGPASAPAALSPPSDGPASPHHTASIDAAFGAGSARYFSPLVPPSLQQAQLLLSKKPPASPPPTPPANQSPVDLASSNKLEVTARVLLLAEFSPPFLSAFLPLPPSPELLQRAASLSRASRDVDSELLSLIIGSAKASRNNSQTSFPNVTALRLLESLVGACVPRSRNSLVVSDPNFSLDSLLPLSEYEVPRALAANQFDESEVEEGEANEGEESDGSADIMLLDEPPEAKTEEQLLPRLAHPALFWRVNALVLCLAAASPLGVGKQAWGWPTARSLMKMAASSEIQYPALGEADPDGVQRREREARDEEAAVVSRLFMPAALRKQFRQLNGRAARLARLEAKGDAGSERKRSARRSYVKAERAEIEAGRAKLRRAVEKELKGVGKTVMLLDAGEHPRKPRRNSTALISAVMQHHSISELLRASERPDFLMMTLGSPTRTSISASCNWILPIISSSPHLVTRLSPTVSCYLLLKAFTEDSLVDLVGGLVSHVCKCLLGEFGEEGGLEAATLLLADVSSPSPSTRQVARRLLQECLGGNEFEAAAVHCGWIFVCCEVWKGLGGFCELVSEALRNALKVETGAVLKWMLNGLRQEAFALGAVGWGRAVCELVVDRTEEVQGLIGGGGGVGELLGEGVLGLLELELEGGGGGWRGGGAGGLVKFAGKQIAWCTLQAAVRILSIGTGGQSASVDGLVGHLFPDNAAKAMLPAPASKEALGLEWWIGLVGGGRGGGGRAEEIRLLACNSCPGDFLVSLLLCTGLSKEQVQALLGRLGGKGGKGGGAGWETWGLDGGAAGKKVREERVRQQLRGYSRMHGLDLEAWEFSKRLCGAGKAAETEEEAVGSEVQAVLDGFYRKRAETEDAQPHVVPMDVDDAAAPSPLPAASAPAPPLPTLELIQECAASHDMGKLVASLQSLYAQQVQAASSLVRAPPPSLSCSEAAIFLIRATDSDSSPLFAVAEEYLPILLSTAPPSPDVLKHVFLTTRWSDIAMTMPYAYTVGYIVKSFAQPEGAPNALVACSYLERNYRTVTQFADAKAFVGVAMKAAGEAEGAEAAFSLLVKMGRDNDNCCKLVVDTLVGLQQQKKGTVFTETAQLRLYCLLSERIPLSNAFKLLLFGAANKHWEQFVNMECAIDPRLSASLGNLRSHEFGNASVAAIVETGKKHPLLTMRKLGEIRDLLETDAG</sequence>
<evidence type="ECO:0000256" key="2">
    <source>
        <dbReference type="SAM" id="SignalP"/>
    </source>
</evidence>
<organism evidence="3 4">
    <name type="scientific">Tetraparma gracilis</name>
    <dbReference type="NCBI Taxonomy" id="2962635"/>
    <lineage>
        <taxon>Eukaryota</taxon>
        <taxon>Sar</taxon>
        <taxon>Stramenopiles</taxon>
        <taxon>Ochrophyta</taxon>
        <taxon>Bolidophyceae</taxon>
        <taxon>Parmales</taxon>
        <taxon>Triparmaceae</taxon>
        <taxon>Tetraparma</taxon>
    </lineage>
</organism>
<dbReference type="Proteomes" id="UP001165060">
    <property type="component" value="Unassembled WGS sequence"/>
</dbReference>
<feature type="compositionally biased region" description="Low complexity" evidence="1">
    <location>
        <begin position="275"/>
        <end position="289"/>
    </location>
</feature>
<reference evidence="3 4" key="1">
    <citation type="journal article" date="2023" name="Commun. Biol.">
        <title>Genome analysis of Parmales, the sister group of diatoms, reveals the evolutionary specialization of diatoms from phago-mixotrophs to photoautotrophs.</title>
        <authorList>
            <person name="Ban H."/>
            <person name="Sato S."/>
            <person name="Yoshikawa S."/>
            <person name="Yamada K."/>
            <person name="Nakamura Y."/>
            <person name="Ichinomiya M."/>
            <person name="Sato N."/>
            <person name="Blanc-Mathieu R."/>
            <person name="Endo H."/>
            <person name="Kuwata A."/>
            <person name="Ogata H."/>
        </authorList>
    </citation>
    <scope>NUCLEOTIDE SEQUENCE [LARGE SCALE GENOMIC DNA]</scope>
</reference>
<keyword evidence="4" id="KW-1185">Reference proteome</keyword>
<feature type="region of interest" description="Disordered" evidence="1">
    <location>
        <begin position="148"/>
        <end position="180"/>
    </location>
</feature>
<feature type="region of interest" description="Disordered" evidence="1">
    <location>
        <begin position="339"/>
        <end position="383"/>
    </location>
</feature>
<dbReference type="PANTHER" id="PTHR21224">
    <property type="entry name" value="INTEGRATOR COMPLEX SUBUNIT 1"/>
    <property type="match status" value="1"/>
</dbReference>
<gene>
    <name evidence="3" type="ORF">TeGR_g98</name>
</gene>
<accession>A0ABQ6MKN9</accession>
<name>A0ABQ6MKN9_9STRA</name>